<dbReference type="Proteomes" id="UP000059113">
    <property type="component" value="Chromosome"/>
</dbReference>
<feature type="region of interest" description="Disordered" evidence="1">
    <location>
        <begin position="281"/>
        <end position="302"/>
    </location>
</feature>
<dbReference type="PANTHER" id="PTHR36698:SF2">
    <property type="entry name" value="MCE_MLAD DOMAIN-CONTAINING PROTEIN"/>
    <property type="match status" value="1"/>
</dbReference>
<reference evidence="4 5" key="1">
    <citation type="journal article" date="2015" name="Int. J. Syst. Evol. Microbiol.">
        <title>Erythrobacter atlanticus sp. nov., a bacterium from ocean sediment able to degrade polycyclic aromatic hydrocarbons.</title>
        <authorList>
            <person name="Zhuang L."/>
            <person name="Liu Y."/>
            <person name="Wang L."/>
            <person name="Wang W."/>
            <person name="Shao Z."/>
        </authorList>
    </citation>
    <scope>NUCLEOTIDE SEQUENCE [LARGE SCALE GENOMIC DNA]</scope>
    <source>
        <strain evidence="5">s21-N3</strain>
    </source>
</reference>
<dbReference type="KEGG" id="ery:CP97_14525"/>
<dbReference type="InterPro" id="IPR003399">
    <property type="entry name" value="Mce/MlaD"/>
</dbReference>
<dbReference type="PATRIC" id="fig|1648404.4.peg.3026"/>
<dbReference type="AlphaFoldDB" id="A0A0H4VE63"/>
<dbReference type="EMBL" id="CP011310">
    <property type="protein sequence ID" value="AKQ42982.1"/>
    <property type="molecule type" value="Genomic_DNA"/>
</dbReference>
<keyword evidence="2" id="KW-0812">Transmembrane</keyword>
<accession>A0A0H4VE63</accession>
<keyword evidence="2" id="KW-0472">Membrane</keyword>
<dbReference type="STRING" id="1648404.CP97_14525"/>
<evidence type="ECO:0000259" key="3">
    <source>
        <dbReference type="Pfam" id="PF02470"/>
    </source>
</evidence>
<organism evidence="4 5">
    <name type="scientific">Aurantiacibacter atlanticus</name>
    <dbReference type="NCBI Taxonomy" id="1648404"/>
    <lineage>
        <taxon>Bacteria</taxon>
        <taxon>Pseudomonadati</taxon>
        <taxon>Pseudomonadota</taxon>
        <taxon>Alphaproteobacteria</taxon>
        <taxon>Sphingomonadales</taxon>
        <taxon>Erythrobacteraceae</taxon>
        <taxon>Aurantiacibacter</taxon>
    </lineage>
</organism>
<protein>
    <submittedName>
        <fullName evidence="4">ABC transporter, periplasmic substrate-binding protein, putative</fullName>
    </submittedName>
</protein>
<name>A0A0H4VE63_9SPHN</name>
<proteinExistence type="predicted"/>
<feature type="compositionally biased region" description="Polar residues" evidence="1">
    <location>
        <begin position="93"/>
        <end position="103"/>
    </location>
</feature>
<evidence type="ECO:0000313" key="4">
    <source>
        <dbReference type="EMBL" id="AKQ42982.1"/>
    </source>
</evidence>
<evidence type="ECO:0000313" key="5">
    <source>
        <dbReference type="Proteomes" id="UP000059113"/>
    </source>
</evidence>
<dbReference type="RefSeq" id="WP_048886537.1">
    <property type="nucleotide sequence ID" value="NZ_CP011310.1"/>
</dbReference>
<keyword evidence="5" id="KW-1185">Reference proteome</keyword>
<dbReference type="PANTHER" id="PTHR36698">
    <property type="entry name" value="BLL5892 PROTEIN"/>
    <property type="match status" value="1"/>
</dbReference>
<dbReference type="OrthoDB" id="9808689at2"/>
<sequence length="302" mass="32041">MEREANYGLIGGLTLVLLGAAFAFVLWLGQSQFASDFDKYRIVFDGPIRGLSEGSEVQFNGISVGEITSIQLDPDNPNLVVTEIRVREDTPVRSDSTASTESEGITGGKHIQIGAGTPTKPLLKESSSDQRPTIQPEASSMESLIDGGGEVLADASEVLSRVNRTLSDENIANISSAIADVKATTEQLHASRGMFEKAEQTFARLDRAAADIEGAAQSARTAIDVDGREAFADVSAAARDLKAGIAEARTVIQQLDTATSGLAGPGGSGIAQTLESLDEAATEVEQLSRQLRRNPRERKLPE</sequence>
<dbReference type="Pfam" id="PF02470">
    <property type="entry name" value="MlaD"/>
    <property type="match status" value="1"/>
</dbReference>
<feature type="region of interest" description="Disordered" evidence="1">
    <location>
        <begin position="90"/>
        <end position="137"/>
    </location>
</feature>
<evidence type="ECO:0000256" key="2">
    <source>
        <dbReference type="SAM" id="Phobius"/>
    </source>
</evidence>
<evidence type="ECO:0000256" key="1">
    <source>
        <dbReference type="SAM" id="MobiDB-lite"/>
    </source>
</evidence>
<feature type="transmembrane region" description="Helical" evidence="2">
    <location>
        <begin position="7"/>
        <end position="29"/>
    </location>
</feature>
<gene>
    <name evidence="4" type="ORF">CP97_14525</name>
</gene>
<keyword evidence="2" id="KW-1133">Transmembrane helix</keyword>
<reference evidence="5" key="2">
    <citation type="submission" date="2015-04" db="EMBL/GenBank/DDBJ databases">
        <title>The complete genome sequence of Erythrobacter sp. s21-N3.</title>
        <authorList>
            <person name="Zhuang L."/>
            <person name="Liu Y."/>
            <person name="Shao Z."/>
        </authorList>
    </citation>
    <scope>NUCLEOTIDE SEQUENCE [LARGE SCALE GENOMIC DNA]</scope>
    <source>
        <strain evidence="5">s21-N3</strain>
    </source>
</reference>
<feature type="domain" description="Mce/MlaD" evidence="3">
    <location>
        <begin position="40"/>
        <end position="114"/>
    </location>
</feature>